<evidence type="ECO:0000313" key="2">
    <source>
        <dbReference type="EMBL" id="MBJ7603534.1"/>
    </source>
</evidence>
<sequence>MTGVPPVLITGLLFTLLLTGLFYGLWPYARRVFIHVLLLTAAGVLLGQGWFWLELPSLHVGDLDLVPGLLFAAALQPLGGRLPLPPGLARRAKPKI</sequence>
<accession>A0A934KBP2</accession>
<name>A0A934KBP2_9BACT</name>
<proteinExistence type="predicted"/>
<reference evidence="2 3" key="1">
    <citation type="submission" date="2020-10" db="EMBL/GenBank/DDBJ databases">
        <title>Ca. Dormibacterota MAGs.</title>
        <authorList>
            <person name="Montgomery K."/>
        </authorList>
    </citation>
    <scope>NUCLEOTIDE SEQUENCE [LARGE SCALE GENOMIC DNA]</scope>
    <source>
        <strain evidence="2">SC8811_S16_3</strain>
    </source>
</reference>
<dbReference type="EMBL" id="JAEKNQ010000038">
    <property type="protein sequence ID" value="MBJ7603534.1"/>
    <property type="molecule type" value="Genomic_DNA"/>
</dbReference>
<evidence type="ECO:0000256" key="1">
    <source>
        <dbReference type="SAM" id="Phobius"/>
    </source>
</evidence>
<keyword evidence="1" id="KW-0812">Transmembrane</keyword>
<dbReference type="RefSeq" id="WP_338179716.1">
    <property type="nucleotide sequence ID" value="NZ_JAEKNQ010000038.1"/>
</dbReference>
<dbReference type="AlphaFoldDB" id="A0A934KBP2"/>
<gene>
    <name evidence="2" type="ORF">JF888_10155</name>
</gene>
<dbReference type="Proteomes" id="UP000620075">
    <property type="component" value="Unassembled WGS sequence"/>
</dbReference>
<feature type="transmembrane region" description="Helical" evidence="1">
    <location>
        <begin position="32"/>
        <end position="53"/>
    </location>
</feature>
<comment type="caution">
    <text evidence="2">The sequence shown here is derived from an EMBL/GenBank/DDBJ whole genome shotgun (WGS) entry which is preliminary data.</text>
</comment>
<evidence type="ECO:0000313" key="3">
    <source>
        <dbReference type="Proteomes" id="UP000620075"/>
    </source>
</evidence>
<keyword evidence="1" id="KW-1133">Transmembrane helix</keyword>
<keyword evidence="1" id="KW-0472">Membrane</keyword>
<feature type="transmembrane region" description="Helical" evidence="1">
    <location>
        <begin position="6"/>
        <end position="25"/>
    </location>
</feature>
<protein>
    <submittedName>
        <fullName evidence="2">Uncharacterized protein</fullName>
    </submittedName>
</protein>
<organism evidence="2 3">
    <name type="scientific">Candidatus Dormiibacter inghamiae</name>
    <dbReference type="NCBI Taxonomy" id="3127013"/>
    <lineage>
        <taxon>Bacteria</taxon>
        <taxon>Bacillati</taxon>
        <taxon>Candidatus Dormiibacterota</taxon>
        <taxon>Candidatus Dormibacteria</taxon>
        <taxon>Candidatus Dormibacterales</taxon>
        <taxon>Candidatus Dormibacteraceae</taxon>
        <taxon>Candidatus Dormiibacter</taxon>
    </lineage>
</organism>